<dbReference type="GO" id="GO:0030596">
    <property type="term" value="F:alpha-L-rhamnosidase activity"/>
    <property type="evidence" value="ECO:0007669"/>
    <property type="project" value="UniProtKB-EC"/>
</dbReference>
<dbReference type="InterPro" id="IPR016007">
    <property type="entry name" value="Alpha_rhamnosid"/>
</dbReference>
<evidence type="ECO:0000259" key="5">
    <source>
        <dbReference type="Pfam" id="PF17390"/>
    </source>
</evidence>
<evidence type="ECO:0000256" key="2">
    <source>
        <dbReference type="ARBA" id="ARBA00012652"/>
    </source>
</evidence>
<dbReference type="Pfam" id="PF17390">
    <property type="entry name" value="Bac_rhamnosid_C"/>
    <property type="match status" value="1"/>
</dbReference>
<dbReference type="PANTHER" id="PTHR33307">
    <property type="entry name" value="ALPHA-RHAMNOSIDASE (EUROFUNG)"/>
    <property type="match status" value="1"/>
</dbReference>
<dbReference type="InterPro" id="IPR012341">
    <property type="entry name" value="6hp_glycosidase-like_sf"/>
</dbReference>
<dbReference type="InterPro" id="IPR035398">
    <property type="entry name" value="Bac_rhamnosid_C"/>
</dbReference>
<dbReference type="PANTHER" id="PTHR33307:SF11">
    <property type="entry name" value="ALPHA-L-RHAMNOSIDASE"/>
    <property type="match status" value="1"/>
</dbReference>
<evidence type="ECO:0000256" key="1">
    <source>
        <dbReference type="ARBA" id="ARBA00001445"/>
    </source>
</evidence>
<proteinExistence type="predicted"/>
<dbReference type="GO" id="GO:0005975">
    <property type="term" value="P:carbohydrate metabolic process"/>
    <property type="evidence" value="ECO:0007669"/>
    <property type="project" value="InterPro"/>
</dbReference>
<feature type="domain" description="Alpha-L-rhamnosidase six-hairpin glycosidase" evidence="4">
    <location>
        <begin position="55"/>
        <end position="413"/>
    </location>
</feature>
<protein>
    <recommendedName>
        <fullName evidence="2">alpha-L-rhamnosidase</fullName>
        <ecNumber evidence="2">3.2.1.40</ecNumber>
    </recommendedName>
</protein>
<dbReference type="Gene3D" id="2.60.420.10">
    <property type="entry name" value="Maltose phosphorylase, domain 3"/>
    <property type="match status" value="1"/>
</dbReference>
<dbReference type="AlphaFoldDB" id="A0A9D1F410"/>
<dbReference type="Pfam" id="PF17389">
    <property type="entry name" value="Bac_rhamnosid6H"/>
    <property type="match status" value="1"/>
</dbReference>
<evidence type="ECO:0000313" key="7">
    <source>
        <dbReference type="Proteomes" id="UP000823927"/>
    </source>
</evidence>
<dbReference type="Gene3D" id="1.50.10.10">
    <property type="match status" value="1"/>
</dbReference>
<sequence length="482" mass="54675">MIDVKETYIPGTSGQWEHFAMTFTYFGGRYAAFDCEPEQLKNIRLHAISSAKEGAGSFYCDDERLMQIYDLVEKAVEANMVSVHTDCPTIERFAWQEENHLMAPAIMYMKQVKAHWEKFLKDTRLAQHTAGDWFNTIDGGKYYPGDGLIPSQAPCYIPNVLPVPGLGDFYNVIGWGSAIIMGTYWHYMFYGDEKIIRDNYEAGKRYLEFLKTMVTEEGFINHGLGDWGNPAGEYARENVETAFLFADAKLMAMFAGILGYEEDAAAFSVYRDLVCKNYNDRLLGRDPDSGKYGYRVWDKKDAFVMTQAAQAMPLYWGMVPESKKADVVESFRKTLEEAGCLKTGEVAQPYIIQTMAACGMNELLCRMILKEEHPSYYAFVLAGETTLGEYWEENPRSHCHDMMGHIVEWYYNDMAGIRPLAPGFKKVLIKPYLPPSVSRLECTYDSASGPIHVCVTRTDRGIKLDEEAAEGIEVITDESNLV</sequence>
<dbReference type="SUPFAM" id="SSF48208">
    <property type="entry name" value="Six-hairpin glycosidases"/>
    <property type="match status" value="1"/>
</dbReference>
<name>A0A9D1F410_9FIRM</name>
<keyword evidence="3" id="KW-0378">Hydrolase</keyword>
<evidence type="ECO:0000259" key="4">
    <source>
        <dbReference type="Pfam" id="PF17389"/>
    </source>
</evidence>
<evidence type="ECO:0000313" key="6">
    <source>
        <dbReference type="EMBL" id="HIS47243.1"/>
    </source>
</evidence>
<dbReference type="EMBL" id="DVIT01000026">
    <property type="protein sequence ID" value="HIS47243.1"/>
    <property type="molecule type" value="Genomic_DNA"/>
</dbReference>
<reference evidence="6" key="1">
    <citation type="submission" date="2020-10" db="EMBL/GenBank/DDBJ databases">
        <authorList>
            <person name="Gilroy R."/>
        </authorList>
    </citation>
    <scope>NUCLEOTIDE SEQUENCE</scope>
    <source>
        <strain evidence="6">CHK178-757</strain>
    </source>
</reference>
<dbReference type="InterPro" id="IPR008928">
    <property type="entry name" value="6-hairpin_glycosidase_sf"/>
</dbReference>
<comment type="catalytic activity">
    <reaction evidence="1">
        <text>Hydrolysis of terminal non-reducing alpha-L-rhamnose residues in alpha-L-rhamnosides.</text>
        <dbReference type="EC" id="3.2.1.40"/>
    </reaction>
</comment>
<feature type="domain" description="Alpha-L-rhamnosidase C-terminal" evidence="5">
    <location>
        <begin position="416"/>
        <end position="464"/>
    </location>
</feature>
<organism evidence="6 7">
    <name type="scientific">Candidatus Scybalocola faecigallinarum</name>
    <dbReference type="NCBI Taxonomy" id="2840941"/>
    <lineage>
        <taxon>Bacteria</taxon>
        <taxon>Bacillati</taxon>
        <taxon>Bacillota</taxon>
        <taxon>Clostridia</taxon>
        <taxon>Lachnospirales</taxon>
        <taxon>Lachnospiraceae</taxon>
        <taxon>Lachnospiraceae incertae sedis</taxon>
        <taxon>Candidatus Scybalocola (ex Gilroy et al. 2021)</taxon>
    </lineage>
</organism>
<evidence type="ECO:0000256" key="3">
    <source>
        <dbReference type="ARBA" id="ARBA00022801"/>
    </source>
</evidence>
<gene>
    <name evidence="6" type="ORF">IAB46_06745</name>
</gene>
<dbReference type="Proteomes" id="UP000823927">
    <property type="component" value="Unassembled WGS sequence"/>
</dbReference>
<reference evidence="6" key="2">
    <citation type="journal article" date="2021" name="PeerJ">
        <title>Extensive microbial diversity within the chicken gut microbiome revealed by metagenomics and culture.</title>
        <authorList>
            <person name="Gilroy R."/>
            <person name="Ravi A."/>
            <person name="Getino M."/>
            <person name="Pursley I."/>
            <person name="Horton D.L."/>
            <person name="Alikhan N.F."/>
            <person name="Baker D."/>
            <person name="Gharbi K."/>
            <person name="Hall N."/>
            <person name="Watson M."/>
            <person name="Adriaenssens E.M."/>
            <person name="Foster-Nyarko E."/>
            <person name="Jarju S."/>
            <person name="Secka A."/>
            <person name="Antonio M."/>
            <person name="Oren A."/>
            <person name="Chaudhuri R.R."/>
            <person name="La Ragione R."/>
            <person name="Hildebrand F."/>
            <person name="Pallen M.J."/>
        </authorList>
    </citation>
    <scope>NUCLEOTIDE SEQUENCE</scope>
    <source>
        <strain evidence="6">CHK178-757</strain>
    </source>
</reference>
<comment type="caution">
    <text evidence="6">The sequence shown here is derived from an EMBL/GenBank/DDBJ whole genome shotgun (WGS) entry which is preliminary data.</text>
</comment>
<accession>A0A9D1F410</accession>
<dbReference type="InterPro" id="IPR035396">
    <property type="entry name" value="Bac_rhamnosid6H"/>
</dbReference>
<dbReference type="EC" id="3.2.1.40" evidence="2"/>